<keyword evidence="1 2" id="KW-0732">Signal</keyword>
<evidence type="ECO:0000256" key="2">
    <source>
        <dbReference type="SAM" id="SignalP"/>
    </source>
</evidence>
<feature type="signal peptide" evidence="2">
    <location>
        <begin position="1"/>
        <end position="20"/>
    </location>
</feature>
<dbReference type="Gene3D" id="2.40.160.40">
    <property type="entry name" value="monomeric porin ompg"/>
    <property type="match status" value="1"/>
</dbReference>
<feature type="chain" id="PRO_5015668128" description="Porin" evidence="2">
    <location>
        <begin position="21"/>
        <end position="245"/>
    </location>
</feature>
<gene>
    <name evidence="3" type="ORF">C9I98_07360</name>
</gene>
<keyword evidence="4" id="KW-1185">Reference proteome</keyword>
<dbReference type="Proteomes" id="UP000241771">
    <property type="component" value="Unassembled WGS sequence"/>
</dbReference>
<comment type="caution">
    <text evidence="3">The sequence shown here is derived from an EMBL/GenBank/DDBJ whole genome shotgun (WGS) entry which is preliminary data.</text>
</comment>
<dbReference type="InterPro" id="IPR053713">
    <property type="entry name" value="Bact_OM_Channel_sf"/>
</dbReference>
<reference evidence="3 4" key="1">
    <citation type="submission" date="2018-01" db="EMBL/GenBank/DDBJ databases">
        <title>Whole genome sequencing of Histamine producing bacteria.</title>
        <authorList>
            <person name="Butler K."/>
        </authorList>
    </citation>
    <scope>NUCLEOTIDE SEQUENCE [LARGE SCALE GENOMIC DNA]</scope>
    <source>
        <strain evidence="3 4">DSM 100436</strain>
    </source>
</reference>
<dbReference type="AlphaFoldDB" id="A0A2T3NWH8"/>
<proteinExistence type="predicted"/>
<protein>
    <recommendedName>
        <fullName evidence="5">Porin</fullName>
    </recommendedName>
</protein>
<evidence type="ECO:0008006" key="5">
    <source>
        <dbReference type="Google" id="ProtNLM"/>
    </source>
</evidence>
<dbReference type="EMBL" id="PYMA01000003">
    <property type="protein sequence ID" value="PSW20657.1"/>
    <property type="molecule type" value="Genomic_DNA"/>
</dbReference>
<dbReference type="RefSeq" id="WP_107271796.1">
    <property type="nucleotide sequence ID" value="NZ_PYMA01000003.1"/>
</dbReference>
<evidence type="ECO:0000313" key="3">
    <source>
        <dbReference type="EMBL" id="PSW20657.1"/>
    </source>
</evidence>
<sequence length="245" mass="28363">MKKSLLGLLLPVVFSANVSADDIEAPILDSGAIPGANNPLWIELYTRYEEEKNLGMQGLIGRMDMPDFGGIYVAAELNTDGYYEWAVGKTFKPSQNSFLDVYLARTPWNNRVSVRAGYNWDNGLMMNFRARPEFGFDDWIGTDENGNEVNYGTNLTVRTDAFIGYNTTNYEFFYNRVDLFETDDEIAEQFKYGKKHTTTDHEFRITYTANKWRPYFQWVIMENGWDTGTELKDDLRWQLGFTLPM</sequence>
<accession>A0A2T3NWH8</accession>
<organism evidence="3 4">
    <name type="scientific">Photobacterium sanctipauli</name>
    <dbReference type="NCBI Taxonomy" id="1342794"/>
    <lineage>
        <taxon>Bacteria</taxon>
        <taxon>Pseudomonadati</taxon>
        <taxon>Pseudomonadota</taxon>
        <taxon>Gammaproteobacteria</taxon>
        <taxon>Vibrionales</taxon>
        <taxon>Vibrionaceae</taxon>
        <taxon>Photobacterium</taxon>
    </lineage>
</organism>
<name>A0A2T3NWH8_9GAMM</name>
<evidence type="ECO:0000256" key="1">
    <source>
        <dbReference type="ARBA" id="ARBA00022729"/>
    </source>
</evidence>
<evidence type="ECO:0000313" key="4">
    <source>
        <dbReference type="Proteomes" id="UP000241771"/>
    </source>
</evidence>